<dbReference type="Proteomes" id="UP000037696">
    <property type="component" value="Unassembled WGS sequence"/>
</dbReference>
<evidence type="ECO:0000313" key="4">
    <source>
        <dbReference type="Proteomes" id="UP000037696"/>
    </source>
</evidence>
<keyword evidence="2" id="KW-0472">Membrane</keyword>
<name>A0A0M8NU90_9EURO</name>
<dbReference type="EMBL" id="LHQQ01000323">
    <property type="protein sequence ID" value="KOS37387.1"/>
    <property type="molecule type" value="Genomic_DNA"/>
</dbReference>
<evidence type="ECO:0000313" key="3">
    <source>
        <dbReference type="EMBL" id="KOS37387.1"/>
    </source>
</evidence>
<proteinExistence type="predicted"/>
<evidence type="ECO:0000256" key="2">
    <source>
        <dbReference type="SAM" id="Phobius"/>
    </source>
</evidence>
<feature type="transmembrane region" description="Helical" evidence="2">
    <location>
        <begin position="47"/>
        <end position="63"/>
    </location>
</feature>
<protein>
    <submittedName>
        <fullName evidence="3">Uncharacterized protein</fullName>
    </submittedName>
</protein>
<keyword evidence="4" id="KW-1185">Reference proteome</keyword>
<keyword evidence="2" id="KW-1133">Transmembrane helix</keyword>
<reference evidence="3 4" key="1">
    <citation type="submission" date="2015-08" db="EMBL/GenBank/DDBJ databases">
        <title>Genome sequencing of Penicillium nordicum.</title>
        <authorList>
            <person name="Nguyen H.D."/>
            <person name="Seifert K.A."/>
        </authorList>
    </citation>
    <scope>NUCLEOTIDE SEQUENCE [LARGE SCALE GENOMIC DNA]</scope>
    <source>
        <strain evidence="3 4">DAOMC 185683</strain>
    </source>
</reference>
<dbReference type="AlphaFoldDB" id="A0A0M8NU90"/>
<accession>A0A0M8NU90</accession>
<feature type="transmembrane region" description="Helical" evidence="2">
    <location>
        <begin position="23"/>
        <end position="41"/>
    </location>
</feature>
<evidence type="ECO:0000256" key="1">
    <source>
        <dbReference type="SAM" id="MobiDB-lite"/>
    </source>
</evidence>
<organism evidence="3 4">
    <name type="scientific">Penicillium nordicum</name>
    <dbReference type="NCBI Taxonomy" id="229535"/>
    <lineage>
        <taxon>Eukaryota</taxon>
        <taxon>Fungi</taxon>
        <taxon>Dikarya</taxon>
        <taxon>Ascomycota</taxon>
        <taxon>Pezizomycotina</taxon>
        <taxon>Eurotiomycetes</taxon>
        <taxon>Eurotiomycetidae</taxon>
        <taxon>Eurotiales</taxon>
        <taxon>Aspergillaceae</taxon>
        <taxon>Penicillium</taxon>
    </lineage>
</organism>
<sequence length="93" mass="10628">MKINFGSSNPFELIYKLTVSRKIINYAATINWHVCIVWGPLWAQNPAHLRVVLGFGLWALWVIERSTHRLRGRRSPDRGAENASTLFEGGDLH</sequence>
<gene>
    <name evidence="3" type="ORF">ACN38_g11820</name>
</gene>
<feature type="region of interest" description="Disordered" evidence="1">
    <location>
        <begin position="71"/>
        <end position="93"/>
    </location>
</feature>
<comment type="caution">
    <text evidence="3">The sequence shown here is derived from an EMBL/GenBank/DDBJ whole genome shotgun (WGS) entry which is preliminary data.</text>
</comment>
<keyword evidence="2" id="KW-0812">Transmembrane</keyword>